<dbReference type="Proteomes" id="UP000807306">
    <property type="component" value="Unassembled WGS sequence"/>
</dbReference>
<organism evidence="1 2">
    <name type="scientific">Crepidotus variabilis</name>
    <dbReference type="NCBI Taxonomy" id="179855"/>
    <lineage>
        <taxon>Eukaryota</taxon>
        <taxon>Fungi</taxon>
        <taxon>Dikarya</taxon>
        <taxon>Basidiomycota</taxon>
        <taxon>Agaricomycotina</taxon>
        <taxon>Agaricomycetes</taxon>
        <taxon>Agaricomycetidae</taxon>
        <taxon>Agaricales</taxon>
        <taxon>Agaricineae</taxon>
        <taxon>Crepidotaceae</taxon>
        <taxon>Crepidotus</taxon>
    </lineage>
</organism>
<accession>A0A9P6EM44</accession>
<comment type="caution">
    <text evidence="1">The sequence shown here is derived from an EMBL/GenBank/DDBJ whole genome shotgun (WGS) entry which is preliminary data.</text>
</comment>
<name>A0A9P6EM44_9AGAR</name>
<keyword evidence="2" id="KW-1185">Reference proteome</keyword>
<evidence type="ECO:0000313" key="2">
    <source>
        <dbReference type="Proteomes" id="UP000807306"/>
    </source>
</evidence>
<dbReference type="AlphaFoldDB" id="A0A9P6EM44"/>
<dbReference type="EMBL" id="MU157835">
    <property type="protein sequence ID" value="KAF9531385.1"/>
    <property type="molecule type" value="Genomic_DNA"/>
</dbReference>
<gene>
    <name evidence="1" type="ORF">CPB83DRAFT_848938</name>
</gene>
<sequence>MVSKVELPDNDSSTFARPQDLVATARLYGAIEATIEDLVRVLETTAVEGHPGLIVTLEQTSDWIWREVQGVPVQFLPTLKACMRHYERTLVDLRYCILEAKPRSMEATQSLICRLEESIQALDAALQDFTLSKCQAPPSSSNANFFPDSRNISIAGGIFTINQVVPNSDSELHPQSGQISKFQFQIYVLFGSSGHKWWANNRIAWL</sequence>
<protein>
    <submittedName>
        <fullName evidence="1">Uncharacterized protein</fullName>
    </submittedName>
</protein>
<proteinExistence type="predicted"/>
<evidence type="ECO:0000313" key="1">
    <source>
        <dbReference type="EMBL" id="KAF9531385.1"/>
    </source>
</evidence>
<reference evidence="1" key="1">
    <citation type="submission" date="2020-11" db="EMBL/GenBank/DDBJ databases">
        <authorList>
            <consortium name="DOE Joint Genome Institute"/>
            <person name="Ahrendt S."/>
            <person name="Riley R."/>
            <person name="Andreopoulos W."/>
            <person name="Labutti K."/>
            <person name="Pangilinan J."/>
            <person name="Ruiz-Duenas F.J."/>
            <person name="Barrasa J.M."/>
            <person name="Sanchez-Garcia M."/>
            <person name="Camarero S."/>
            <person name="Miyauchi S."/>
            <person name="Serrano A."/>
            <person name="Linde D."/>
            <person name="Babiker R."/>
            <person name="Drula E."/>
            <person name="Ayuso-Fernandez I."/>
            <person name="Pacheco R."/>
            <person name="Padilla G."/>
            <person name="Ferreira P."/>
            <person name="Barriuso J."/>
            <person name="Kellner H."/>
            <person name="Castanera R."/>
            <person name="Alfaro M."/>
            <person name="Ramirez L."/>
            <person name="Pisabarro A.G."/>
            <person name="Kuo A."/>
            <person name="Tritt A."/>
            <person name="Lipzen A."/>
            <person name="He G."/>
            <person name="Yan M."/>
            <person name="Ng V."/>
            <person name="Cullen D."/>
            <person name="Martin F."/>
            <person name="Rosso M.-N."/>
            <person name="Henrissat B."/>
            <person name="Hibbett D."/>
            <person name="Martinez A.T."/>
            <person name="Grigoriev I.V."/>
        </authorList>
    </citation>
    <scope>NUCLEOTIDE SEQUENCE</scope>
    <source>
        <strain evidence="1">CBS 506.95</strain>
    </source>
</reference>